<reference evidence="2" key="1">
    <citation type="journal article" date="2019" name="Int. J. Syst. Evol. Microbiol.">
        <title>The Global Catalogue of Microorganisms (GCM) 10K type strain sequencing project: providing services to taxonomists for standard genome sequencing and annotation.</title>
        <authorList>
            <consortium name="The Broad Institute Genomics Platform"/>
            <consortium name="The Broad Institute Genome Sequencing Center for Infectious Disease"/>
            <person name="Wu L."/>
            <person name="Ma J."/>
        </authorList>
    </citation>
    <scope>NUCLEOTIDE SEQUENCE [LARGE SCALE GENOMIC DNA]</scope>
    <source>
        <strain evidence="2">JCM 31405</strain>
    </source>
</reference>
<evidence type="ECO:0000313" key="1">
    <source>
        <dbReference type="EMBL" id="GGS10200.1"/>
    </source>
</evidence>
<accession>A0ABQ2S969</accession>
<sequence length="90" mass="10292">MTRDSPLLEDDRAEHHAVRWLMSPEHHTLADLERSLLRRLLHLSPEHLQDVEDRAAQARLLPAEYCAAILRAHLQGQVGALEWAEQSDSP</sequence>
<evidence type="ECO:0000313" key="2">
    <source>
        <dbReference type="Proteomes" id="UP000644548"/>
    </source>
</evidence>
<dbReference type="Proteomes" id="UP000644548">
    <property type="component" value="Unassembled WGS sequence"/>
</dbReference>
<gene>
    <name evidence="1" type="ORF">GCM10008960_40420</name>
</gene>
<organism evidence="1 2">
    <name type="scientific">Deinococcus sedimenti</name>
    <dbReference type="NCBI Taxonomy" id="1867090"/>
    <lineage>
        <taxon>Bacteria</taxon>
        <taxon>Thermotogati</taxon>
        <taxon>Deinococcota</taxon>
        <taxon>Deinococci</taxon>
        <taxon>Deinococcales</taxon>
        <taxon>Deinococcaceae</taxon>
        <taxon>Deinococcus</taxon>
    </lineage>
</organism>
<dbReference type="EMBL" id="BMQN01000028">
    <property type="protein sequence ID" value="GGS10200.1"/>
    <property type="molecule type" value="Genomic_DNA"/>
</dbReference>
<dbReference type="RefSeq" id="WP_189074923.1">
    <property type="nucleotide sequence ID" value="NZ_BMQN01000028.1"/>
</dbReference>
<protein>
    <submittedName>
        <fullName evidence="1">Uncharacterized protein</fullName>
    </submittedName>
</protein>
<proteinExistence type="predicted"/>
<keyword evidence="2" id="KW-1185">Reference proteome</keyword>
<comment type="caution">
    <text evidence="1">The sequence shown here is derived from an EMBL/GenBank/DDBJ whole genome shotgun (WGS) entry which is preliminary data.</text>
</comment>
<name>A0ABQ2S969_9DEIO</name>